<comment type="caution">
    <text evidence="3">The sequence shown here is derived from an EMBL/GenBank/DDBJ whole genome shotgun (WGS) entry which is preliminary data.</text>
</comment>
<gene>
    <name evidence="3" type="ORF">DM01DRAFT_1407569</name>
</gene>
<feature type="compositionally biased region" description="Low complexity" evidence="1">
    <location>
        <begin position="363"/>
        <end position="385"/>
    </location>
</feature>
<dbReference type="AlphaFoldDB" id="A0A1X2GHT2"/>
<dbReference type="EMBL" id="MCGT01000014">
    <property type="protein sequence ID" value="ORX54056.1"/>
    <property type="molecule type" value="Genomic_DNA"/>
</dbReference>
<dbReference type="SUPFAM" id="SSF56219">
    <property type="entry name" value="DNase I-like"/>
    <property type="match status" value="1"/>
</dbReference>
<evidence type="ECO:0000259" key="2">
    <source>
        <dbReference type="SMART" id="SM00128"/>
    </source>
</evidence>
<proteinExistence type="predicted"/>
<reference evidence="3 4" key="1">
    <citation type="submission" date="2016-07" db="EMBL/GenBank/DDBJ databases">
        <title>Pervasive Adenine N6-methylation of Active Genes in Fungi.</title>
        <authorList>
            <consortium name="DOE Joint Genome Institute"/>
            <person name="Mondo S.J."/>
            <person name="Dannebaum R.O."/>
            <person name="Kuo R.C."/>
            <person name="Labutti K."/>
            <person name="Haridas S."/>
            <person name="Kuo A."/>
            <person name="Salamov A."/>
            <person name="Ahrendt S.R."/>
            <person name="Lipzen A."/>
            <person name="Sullivan W."/>
            <person name="Andreopoulos W.B."/>
            <person name="Clum A."/>
            <person name="Lindquist E."/>
            <person name="Daum C."/>
            <person name="Ramamoorthy G.K."/>
            <person name="Gryganskyi A."/>
            <person name="Culley D."/>
            <person name="Magnuson J.K."/>
            <person name="James T.Y."/>
            <person name="O'Malley M.A."/>
            <person name="Stajich J.E."/>
            <person name="Spatafora J.W."/>
            <person name="Visel A."/>
            <person name="Grigoriev I.V."/>
        </authorList>
    </citation>
    <scope>NUCLEOTIDE SEQUENCE [LARGE SCALE GENOMIC DNA]</scope>
    <source>
        <strain evidence="3 4">NRRL 3301</strain>
    </source>
</reference>
<accession>A0A1X2GHT2</accession>
<dbReference type="InterPro" id="IPR000300">
    <property type="entry name" value="IPPc"/>
</dbReference>
<dbReference type="PANTHER" id="PTHR11200">
    <property type="entry name" value="INOSITOL 5-PHOSPHATASE"/>
    <property type="match status" value="1"/>
</dbReference>
<feature type="region of interest" description="Disordered" evidence="1">
    <location>
        <begin position="363"/>
        <end position="392"/>
    </location>
</feature>
<dbReference type="PANTHER" id="PTHR11200:SF275">
    <property type="entry name" value="LD06095P"/>
    <property type="match status" value="1"/>
</dbReference>
<keyword evidence="4" id="KW-1185">Reference proteome</keyword>
<dbReference type="Gene3D" id="3.60.10.10">
    <property type="entry name" value="Endonuclease/exonuclease/phosphatase"/>
    <property type="match status" value="1"/>
</dbReference>
<name>A0A1X2GHT2_9FUNG</name>
<dbReference type="STRING" id="101127.A0A1X2GHT2"/>
<dbReference type="GO" id="GO:0004439">
    <property type="term" value="F:phosphatidylinositol-4,5-bisphosphate 5-phosphatase activity"/>
    <property type="evidence" value="ECO:0007669"/>
    <property type="project" value="TreeGrafter"/>
</dbReference>
<protein>
    <submittedName>
        <fullName evidence="3">DNase I-like protein</fullName>
    </submittedName>
</protein>
<feature type="domain" description="Inositol polyphosphate-related phosphatase" evidence="2">
    <location>
        <begin position="55"/>
        <end position="524"/>
    </location>
</feature>
<dbReference type="Pfam" id="PF22669">
    <property type="entry name" value="Exo_endo_phos2"/>
    <property type="match status" value="2"/>
</dbReference>
<sequence length="545" mass="61214">MSVLTETPGPLPDPPKAMPISWFKVKALTQFLSKTPAVPTTDTPTVRPQHYHQHQRLKIFIGTWNMYGRLLPIDLEPFLTTRANAGDAEPTSLFLDNQVGHPYHLMVIGTQECERDISESLFYPSKEMWEQRLAEYLGPSYQPLRTETLAALHLAVFVWKPMASLVKQVHGESIKTGWANMIGNKGAVAISLQIGSKDLLFINCHLRAHQTNLSERNANVQRILSELHIHRGNRKKTTGVPHAPKWQQVFKKFRKSSTLPPLPPLPTSTSTGTLASAQSTADATVAKSLLDQFDHVFLFGDTNYRIDASRSFVLQCLQQRDIATLLKHDQLSIERQQGGPLAVFKEHPIYFMPTYKFDTSDTVATPTPTTATSPASSTLPSPKSSIATVPPQPPAKGVSLSSFILPSPTDLTLNTTITYDTSPKMRVPSWTDRILWHDRPRHATKKKKRMMPTEVPNKAALKKITSTPWLMKKKKKPTTTLQPQLVNRDTLCYHYDAVMDHRLIGASDHFPVIGIYGVWFDEWQTTPPALSEPPVKKSWPKKMGF</sequence>
<organism evidence="3 4">
    <name type="scientific">Hesseltinella vesiculosa</name>
    <dbReference type="NCBI Taxonomy" id="101127"/>
    <lineage>
        <taxon>Eukaryota</taxon>
        <taxon>Fungi</taxon>
        <taxon>Fungi incertae sedis</taxon>
        <taxon>Mucoromycota</taxon>
        <taxon>Mucoromycotina</taxon>
        <taxon>Mucoromycetes</taxon>
        <taxon>Mucorales</taxon>
        <taxon>Cunninghamellaceae</taxon>
        <taxon>Hesseltinella</taxon>
    </lineage>
</organism>
<dbReference type="InterPro" id="IPR046985">
    <property type="entry name" value="IP5"/>
</dbReference>
<dbReference type="GO" id="GO:0046856">
    <property type="term" value="P:phosphatidylinositol dephosphorylation"/>
    <property type="evidence" value="ECO:0007669"/>
    <property type="project" value="InterPro"/>
</dbReference>
<dbReference type="OrthoDB" id="405996at2759"/>
<dbReference type="InterPro" id="IPR036691">
    <property type="entry name" value="Endo/exonu/phosph_ase_sf"/>
</dbReference>
<dbReference type="Proteomes" id="UP000242146">
    <property type="component" value="Unassembled WGS sequence"/>
</dbReference>
<evidence type="ECO:0000256" key="1">
    <source>
        <dbReference type="SAM" id="MobiDB-lite"/>
    </source>
</evidence>
<dbReference type="SMART" id="SM00128">
    <property type="entry name" value="IPPc"/>
    <property type="match status" value="1"/>
</dbReference>
<evidence type="ECO:0000313" key="4">
    <source>
        <dbReference type="Proteomes" id="UP000242146"/>
    </source>
</evidence>
<evidence type="ECO:0000313" key="3">
    <source>
        <dbReference type="EMBL" id="ORX54056.1"/>
    </source>
</evidence>